<name>A0A5P2BVM2_STRVZ</name>
<protein>
    <recommendedName>
        <fullName evidence="4">ABC transporter domain-containing protein</fullName>
    </recommendedName>
</protein>
<dbReference type="GO" id="GO:0098796">
    <property type="term" value="C:membrane protein complex"/>
    <property type="evidence" value="ECO:0007669"/>
    <property type="project" value="UniProtKB-ARBA"/>
</dbReference>
<dbReference type="InterPro" id="IPR003439">
    <property type="entry name" value="ABC_transporter-like_ATP-bd"/>
</dbReference>
<dbReference type="InterPro" id="IPR003593">
    <property type="entry name" value="AAA+_ATPase"/>
</dbReference>
<dbReference type="SMART" id="SM00382">
    <property type="entry name" value="AAA"/>
    <property type="match status" value="1"/>
</dbReference>
<dbReference type="Pfam" id="PF00005">
    <property type="entry name" value="ABC_tran"/>
    <property type="match status" value="1"/>
</dbReference>
<dbReference type="InterPro" id="IPR015854">
    <property type="entry name" value="ABC_transpr_LolD-like"/>
</dbReference>
<dbReference type="Gene3D" id="3.40.50.300">
    <property type="entry name" value="P-loop containing nucleotide triphosphate hydrolases"/>
    <property type="match status" value="1"/>
</dbReference>
<dbReference type="PANTHER" id="PTHR24220">
    <property type="entry name" value="IMPORT ATP-BINDING PROTEIN"/>
    <property type="match status" value="1"/>
</dbReference>
<keyword evidence="3" id="KW-0067">ATP-binding</keyword>
<evidence type="ECO:0000313" key="6">
    <source>
        <dbReference type="Proteomes" id="UP000322927"/>
    </source>
</evidence>
<dbReference type="GO" id="GO:0005886">
    <property type="term" value="C:plasma membrane"/>
    <property type="evidence" value="ECO:0007669"/>
    <property type="project" value="TreeGrafter"/>
</dbReference>
<organism evidence="5 6">
    <name type="scientific">Streptomyces venezuelae</name>
    <dbReference type="NCBI Taxonomy" id="54571"/>
    <lineage>
        <taxon>Bacteria</taxon>
        <taxon>Bacillati</taxon>
        <taxon>Actinomycetota</taxon>
        <taxon>Actinomycetes</taxon>
        <taxon>Kitasatosporales</taxon>
        <taxon>Streptomycetaceae</taxon>
        <taxon>Streptomyces</taxon>
    </lineage>
</organism>
<sequence>MLEKKVVLRAEDVRREFTSGDTVVEALKGCSLEVSSGELVAIVGKSGSGKSTFANILSGLDRPTSGTVTLMDRDLAELDETEAARMRAREIGFVLQKDNLVPSLTIAENVAAPLVMGGMKLSAALEKARRALDEVGLGHRAEQWPAQVSGGEAQRAAVARACVSEPAIVFADEPTGALDEENGRQVQEIFRKLVLTTGAAGVIITHDLDLAAGADVVVTVADGVVVSTERKA</sequence>
<dbReference type="AlphaFoldDB" id="A0A5P2BVM2"/>
<dbReference type="Proteomes" id="UP000322927">
    <property type="component" value="Chromosome"/>
</dbReference>
<dbReference type="GO" id="GO:0005524">
    <property type="term" value="F:ATP binding"/>
    <property type="evidence" value="ECO:0007669"/>
    <property type="project" value="UniProtKB-KW"/>
</dbReference>
<keyword evidence="1" id="KW-0813">Transport</keyword>
<gene>
    <name evidence="5" type="ORF">DEJ48_14900</name>
</gene>
<dbReference type="OrthoDB" id="9802264at2"/>
<keyword evidence="2" id="KW-0547">Nucleotide-binding</keyword>
<dbReference type="RefSeq" id="WP_150216584.1">
    <property type="nucleotide sequence ID" value="NZ_CP029192.1"/>
</dbReference>
<reference evidence="5 6" key="1">
    <citation type="submission" date="2018-05" db="EMBL/GenBank/DDBJ databases">
        <title>Streptomyces venezuelae.</title>
        <authorList>
            <person name="Kim W."/>
            <person name="Lee N."/>
            <person name="Cho B.-K."/>
        </authorList>
    </citation>
    <scope>NUCLEOTIDE SEQUENCE [LARGE SCALE GENOMIC DNA]</scope>
    <source>
        <strain evidence="5 6">ATCC 14584</strain>
    </source>
</reference>
<evidence type="ECO:0000259" key="4">
    <source>
        <dbReference type="PROSITE" id="PS50893"/>
    </source>
</evidence>
<accession>A0A5P2BVM2</accession>
<evidence type="ECO:0000256" key="3">
    <source>
        <dbReference type="ARBA" id="ARBA00022840"/>
    </source>
</evidence>
<dbReference type="InterPro" id="IPR027417">
    <property type="entry name" value="P-loop_NTPase"/>
</dbReference>
<proteinExistence type="predicted"/>
<dbReference type="FunFam" id="3.40.50.300:FF:000032">
    <property type="entry name" value="Export ABC transporter ATP-binding protein"/>
    <property type="match status" value="1"/>
</dbReference>
<dbReference type="GO" id="GO:0022857">
    <property type="term" value="F:transmembrane transporter activity"/>
    <property type="evidence" value="ECO:0007669"/>
    <property type="project" value="TreeGrafter"/>
</dbReference>
<dbReference type="EMBL" id="CP029192">
    <property type="protein sequence ID" value="QES34514.1"/>
    <property type="molecule type" value="Genomic_DNA"/>
</dbReference>
<dbReference type="GO" id="GO:0016887">
    <property type="term" value="F:ATP hydrolysis activity"/>
    <property type="evidence" value="ECO:0007669"/>
    <property type="project" value="InterPro"/>
</dbReference>
<dbReference type="SUPFAM" id="SSF52540">
    <property type="entry name" value="P-loop containing nucleoside triphosphate hydrolases"/>
    <property type="match status" value="1"/>
</dbReference>
<dbReference type="InterPro" id="IPR017911">
    <property type="entry name" value="MacB-like_ATP-bd"/>
</dbReference>
<evidence type="ECO:0000313" key="5">
    <source>
        <dbReference type="EMBL" id="QES34514.1"/>
    </source>
</evidence>
<evidence type="ECO:0000256" key="2">
    <source>
        <dbReference type="ARBA" id="ARBA00022741"/>
    </source>
</evidence>
<dbReference type="CDD" id="cd03255">
    <property type="entry name" value="ABC_MJ0796_LolCDE_FtsE"/>
    <property type="match status" value="1"/>
</dbReference>
<evidence type="ECO:0000256" key="1">
    <source>
        <dbReference type="ARBA" id="ARBA00022448"/>
    </source>
</evidence>
<feature type="domain" description="ABC transporter" evidence="4">
    <location>
        <begin position="8"/>
        <end position="232"/>
    </location>
</feature>
<dbReference type="PROSITE" id="PS50893">
    <property type="entry name" value="ABC_TRANSPORTER_2"/>
    <property type="match status" value="1"/>
</dbReference>